<sequence>MKRMVKLSVLLVVLVGMFANIGFAAEMKKILFLHTGRTKPMAQKAVISLEERDFVEQKNVMIAWIEVSGATDPGQLIAQVKAEAPDVVLSFTAFTNVIQGLKQFSVPVITMTAVESFVDTSGMPIGNVSGVYTKLQDLMYNSYKFLQKVAPLKAGQQVVYLDNHQQQLVISKAEVLDALQRLQIPVKAVVDDGAIYEAWQEAILKYNDDPEVGWILQGSGPTNKRDGSSVDAQKEMYPWMRENLKKPSISHLENAVQAGVLCGFSFDLNGVGMQCGEMAARVLQGEPISTIKAEYPRNVIIALNRKTAMNLGIVFSLDVLKLANVIYDDYEGKQVIRK</sequence>
<dbReference type="STRING" id="1499967.U27_05107"/>
<organism evidence="1">
    <name type="scientific">Vecturithrix granuli</name>
    <dbReference type="NCBI Taxonomy" id="1499967"/>
    <lineage>
        <taxon>Bacteria</taxon>
        <taxon>Candidatus Moduliflexota</taxon>
        <taxon>Candidatus Vecturitrichia</taxon>
        <taxon>Candidatus Vecturitrichales</taxon>
        <taxon>Candidatus Vecturitrichaceae</taxon>
        <taxon>Candidatus Vecturithrix</taxon>
    </lineage>
</organism>
<evidence type="ECO:0008006" key="3">
    <source>
        <dbReference type="Google" id="ProtNLM"/>
    </source>
</evidence>
<evidence type="ECO:0000313" key="2">
    <source>
        <dbReference type="Proteomes" id="UP000030661"/>
    </source>
</evidence>
<dbReference type="PANTHER" id="PTHR35271:SF1">
    <property type="entry name" value="ABC TRANSPORTER, SUBSTRATE-BINDING LIPOPROTEIN"/>
    <property type="match status" value="1"/>
</dbReference>
<gene>
    <name evidence="1" type="ORF">U27_05107</name>
</gene>
<keyword evidence="2" id="KW-1185">Reference proteome</keyword>
<dbReference type="Pfam" id="PF04392">
    <property type="entry name" value="ABC_sub_bind"/>
    <property type="match status" value="1"/>
</dbReference>
<dbReference type="HOGENOM" id="CLU_817994_0_0_0"/>
<evidence type="ECO:0000313" key="1">
    <source>
        <dbReference type="EMBL" id="GAK58134.1"/>
    </source>
</evidence>
<protein>
    <recommendedName>
        <fullName evidence="3">ABC transporter substrate binding protein</fullName>
    </recommendedName>
</protein>
<accession>A0A081C0M9</accession>
<dbReference type="InterPro" id="IPR007487">
    <property type="entry name" value="ABC_transpt-TYRBP-like"/>
</dbReference>
<dbReference type="Proteomes" id="UP000030661">
    <property type="component" value="Unassembled WGS sequence"/>
</dbReference>
<reference evidence="1" key="1">
    <citation type="journal article" date="2015" name="PeerJ">
        <title>First genomic representation of candidate bacterial phylum KSB3 points to enhanced environmental sensing as a trigger of wastewater bulking.</title>
        <authorList>
            <person name="Sekiguchi Y."/>
            <person name="Ohashi A."/>
            <person name="Parks D.H."/>
            <person name="Yamauchi T."/>
            <person name="Tyson G.W."/>
            <person name="Hugenholtz P."/>
        </authorList>
    </citation>
    <scope>NUCLEOTIDE SEQUENCE [LARGE SCALE GENOMIC DNA]</scope>
</reference>
<dbReference type="EMBL" id="DF820467">
    <property type="protein sequence ID" value="GAK58134.1"/>
    <property type="molecule type" value="Genomic_DNA"/>
</dbReference>
<dbReference type="AlphaFoldDB" id="A0A081C0M9"/>
<proteinExistence type="predicted"/>
<dbReference type="PANTHER" id="PTHR35271">
    <property type="entry name" value="ABC TRANSPORTER, SUBSTRATE-BINDING LIPOPROTEIN-RELATED"/>
    <property type="match status" value="1"/>
</dbReference>
<name>A0A081C0M9_VECG1</name>
<dbReference type="Gene3D" id="3.40.50.2300">
    <property type="match status" value="2"/>
</dbReference>